<feature type="transmembrane region" description="Helical" evidence="1">
    <location>
        <begin position="211"/>
        <end position="229"/>
    </location>
</feature>
<dbReference type="Gene3D" id="1.10.3730.20">
    <property type="match status" value="1"/>
</dbReference>
<keyword evidence="1" id="KW-0472">Membrane</keyword>
<gene>
    <name evidence="2" type="ORF">GWK10_00440</name>
</gene>
<keyword evidence="3" id="KW-1185">Reference proteome</keyword>
<keyword evidence="1" id="KW-0812">Transmembrane</keyword>
<name>A0A6M0CCX7_9FLAO</name>
<feature type="transmembrane region" description="Helical" evidence="1">
    <location>
        <begin position="146"/>
        <end position="166"/>
    </location>
</feature>
<comment type="caution">
    <text evidence="2">The sequence shown here is derived from an EMBL/GenBank/DDBJ whole genome shotgun (WGS) entry which is preliminary data.</text>
</comment>
<dbReference type="InterPro" id="IPR037185">
    <property type="entry name" value="EmrE-like"/>
</dbReference>
<protein>
    <submittedName>
        <fullName evidence="2">EamA family transporter</fullName>
    </submittedName>
</protein>
<keyword evidence="1" id="KW-1133">Transmembrane helix</keyword>
<feature type="transmembrane region" description="Helical" evidence="1">
    <location>
        <begin position="31"/>
        <end position="49"/>
    </location>
</feature>
<sequence length="287" mass="31529">MIYLIVSVLISSLLFVIFKLFEVYKVNTMQAIVVNYIAAATTGFLVYDGNISIAEIPQTSWFWGTVFLGLLFISVFNLMALTSQQNGLSVASVAGKMSVVIPIIFGIWAYKESVHFLKITGIVLALFAVYLTAIKKKSIQKNKNSLLFPFLLFIGSGVIDTAIKYFETKYLPEGGIPIFSATIFAFAAIIGISILTIKGIRGKLQINLKNVVAGICLGIPNYYSIYFLLKALNTEGLESSTLFTINNVGIVMLTTLCGLLLFKEKLIPKNWYGIVLAIVSIIIISFA</sequence>
<dbReference type="AlphaFoldDB" id="A0A6M0CCX7"/>
<dbReference type="SUPFAM" id="SSF103481">
    <property type="entry name" value="Multidrug resistance efflux transporter EmrE"/>
    <property type="match status" value="1"/>
</dbReference>
<evidence type="ECO:0000313" key="3">
    <source>
        <dbReference type="Proteomes" id="UP000474296"/>
    </source>
</evidence>
<feature type="transmembrane region" description="Helical" evidence="1">
    <location>
        <begin position="241"/>
        <end position="262"/>
    </location>
</feature>
<feature type="transmembrane region" description="Helical" evidence="1">
    <location>
        <begin position="88"/>
        <end position="110"/>
    </location>
</feature>
<feature type="transmembrane region" description="Helical" evidence="1">
    <location>
        <begin position="61"/>
        <end position="81"/>
    </location>
</feature>
<evidence type="ECO:0000313" key="2">
    <source>
        <dbReference type="EMBL" id="NER15656.1"/>
    </source>
</evidence>
<dbReference type="EMBL" id="JAABOQ010000001">
    <property type="protein sequence ID" value="NER15656.1"/>
    <property type="molecule type" value="Genomic_DNA"/>
</dbReference>
<organism evidence="2 3">
    <name type="scientific">Spongiivirga citrea</name>
    <dbReference type="NCBI Taxonomy" id="1481457"/>
    <lineage>
        <taxon>Bacteria</taxon>
        <taxon>Pseudomonadati</taxon>
        <taxon>Bacteroidota</taxon>
        <taxon>Flavobacteriia</taxon>
        <taxon>Flavobacteriales</taxon>
        <taxon>Flavobacteriaceae</taxon>
        <taxon>Spongiivirga</taxon>
    </lineage>
</organism>
<feature type="transmembrane region" description="Helical" evidence="1">
    <location>
        <begin position="269"/>
        <end position="286"/>
    </location>
</feature>
<dbReference type="RefSeq" id="WP_164028933.1">
    <property type="nucleotide sequence ID" value="NZ_JAABOQ010000001.1"/>
</dbReference>
<evidence type="ECO:0000256" key="1">
    <source>
        <dbReference type="SAM" id="Phobius"/>
    </source>
</evidence>
<reference evidence="2 3" key="1">
    <citation type="submission" date="2020-01" db="EMBL/GenBank/DDBJ databases">
        <title>Spongiivirga citrea KCTC 32990T.</title>
        <authorList>
            <person name="Wang G."/>
        </authorList>
    </citation>
    <scope>NUCLEOTIDE SEQUENCE [LARGE SCALE GENOMIC DNA]</scope>
    <source>
        <strain evidence="2 3">KCTC 32990</strain>
    </source>
</reference>
<dbReference type="Proteomes" id="UP000474296">
    <property type="component" value="Unassembled WGS sequence"/>
</dbReference>
<feature type="transmembrane region" description="Helical" evidence="1">
    <location>
        <begin position="116"/>
        <end position="134"/>
    </location>
</feature>
<accession>A0A6M0CCX7</accession>
<proteinExistence type="predicted"/>
<feature type="transmembrane region" description="Helical" evidence="1">
    <location>
        <begin position="178"/>
        <end position="199"/>
    </location>
</feature>
<feature type="transmembrane region" description="Helical" evidence="1">
    <location>
        <begin position="6"/>
        <end position="24"/>
    </location>
</feature>